<dbReference type="PANTHER" id="PTHR43243:SF4">
    <property type="entry name" value="CATIONIC AMINO ACID TRANSPORTER 4"/>
    <property type="match status" value="1"/>
</dbReference>
<dbReference type="Proteomes" id="UP000053268">
    <property type="component" value="Unassembled WGS sequence"/>
</dbReference>
<dbReference type="PANTHER" id="PTHR43243">
    <property type="entry name" value="INNER MEMBRANE TRANSPORTER YGJI-RELATED"/>
    <property type="match status" value="1"/>
</dbReference>
<dbReference type="STRING" id="66420.A0A194PM86"/>
<feature type="transmembrane region" description="Helical" evidence="7">
    <location>
        <begin position="574"/>
        <end position="592"/>
    </location>
</feature>
<feature type="transmembrane region" description="Helical" evidence="7">
    <location>
        <begin position="371"/>
        <end position="390"/>
    </location>
</feature>
<feature type="transmembrane region" description="Helical" evidence="7">
    <location>
        <begin position="104"/>
        <end position="125"/>
    </location>
</feature>
<feature type="transmembrane region" description="Helical" evidence="7">
    <location>
        <begin position="318"/>
        <end position="340"/>
    </location>
</feature>
<keyword evidence="5 7" id="KW-0472">Membrane</keyword>
<evidence type="ECO:0000313" key="9">
    <source>
        <dbReference type="EMBL" id="KPI94437.1"/>
    </source>
</evidence>
<dbReference type="Pfam" id="PF13520">
    <property type="entry name" value="AA_permease_2"/>
    <property type="match status" value="1"/>
</dbReference>
<dbReference type="GeneID" id="106116062"/>
<name>A0A194PM86_PAPXU</name>
<evidence type="ECO:0000256" key="6">
    <source>
        <dbReference type="SAM" id="MobiDB-lite"/>
    </source>
</evidence>
<feature type="compositionally biased region" description="Basic and acidic residues" evidence="6">
    <location>
        <begin position="641"/>
        <end position="660"/>
    </location>
</feature>
<dbReference type="GO" id="GO:0005886">
    <property type="term" value="C:plasma membrane"/>
    <property type="evidence" value="ECO:0007669"/>
    <property type="project" value="TreeGrafter"/>
</dbReference>
<dbReference type="Proteomes" id="UP000694872">
    <property type="component" value="Unplaced"/>
</dbReference>
<feature type="region of interest" description="Disordered" evidence="6">
    <location>
        <begin position="434"/>
        <end position="457"/>
    </location>
</feature>
<evidence type="ECO:0000256" key="7">
    <source>
        <dbReference type="SAM" id="Phobius"/>
    </source>
</evidence>
<dbReference type="FunFam" id="1.20.1740.10:FF:000010">
    <property type="entry name" value="probable cationic amino acid transporter"/>
    <property type="match status" value="1"/>
</dbReference>
<keyword evidence="2" id="KW-0813">Transport</keyword>
<evidence type="ECO:0000256" key="4">
    <source>
        <dbReference type="ARBA" id="ARBA00022989"/>
    </source>
</evidence>
<dbReference type="GO" id="GO:0015171">
    <property type="term" value="F:amino acid transmembrane transporter activity"/>
    <property type="evidence" value="ECO:0007669"/>
    <property type="project" value="TreeGrafter"/>
</dbReference>
<evidence type="ECO:0000313" key="11">
    <source>
        <dbReference type="RefSeq" id="XP_013165252.1"/>
    </source>
</evidence>
<sequence length="660" mass="70198">MPGARHKILGHVLSGFCHKMNRRKSIHGDSLDTPLNRCLTTFDITLLGVGHMVGAGIYVLTGAVARNMAGPATALSFLFAGITSTLAALCYAEFGTRIPRAGSAYAYTYVSIGEFWAFIIGWNIVLEYMIGAASVARAWSGYLDEMVGGAISNATISVTGELHETLLSRYPDVLAFVICIVASLILAVGVKTSAYINNGLTILNLLVITLVIFLGFYYADISNWSEKNGGFMPYGFSGVLAGAATCFYAFVGFDSISASSEEAKDPSRSIPIATIMSMGLVAVGYILVAIALTLMVPYQTINPDAALPAALGAVHADWAKYAVAVGAVCGMTTTLLGSLFSLPRCLYAMSVDGLLFGFLSDMSNNKSQIPISNLIISGFSSALIALLFDLEKLVEFMSIGTLLAYTIVSAAVIILRYRPTPTIEDKSFCVPQLDSPCDREDSSATGTPGTDNGSSSSEMFEALTVGRLRAQYAWLEPLVGGRAPGSAVTACVYVFTIAAAALCVHNHFLAEPAGLWAILPDVVLSCIIIACLVVIWAHQQSPTRLPFRVPWVPLLPAASVLLNVELMVNLKGLTWARFAIWMTFGLLLYFLYGIHHSKLGEGVGLLSRSGSGGGGGSARGWGAVDKTSAIARRVGRLARGSKGDDRKPIICDDELARRDP</sequence>
<keyword evidence="4 7" id="KW-1133">Transmembrane helix</keyword>
<feature type="transmembrane region" description="Helical" evidence="7">
    <location>
        <begin position="71"/>
        <end position="92"/>
    </location>
</feature>
<dbReference type="RefSeq" id="XP_013165252.1">
    <property type="nucleotide sequence ID" value="XM_013309798.1"/>
</dbReference>
<feature type="transmembrane region" description="Helical" evidence="7">
    <location>
        <begin position="272"/>
        <end position="298"/>
    </location>
</feature>
<feature type="transmembrane region" description="Helical" evidence="7">
    <location>
        <begin position="396"/>
        <end position="417"/>
    </location>
</feature>
<evidence type="ECO:0000259" key="8">
    <source>
        <dbReference type="Pfam" id="PF13906"/>
    </source>
</evidence>
<dbReference type="Pfam" id="PF13906">
    <property type="entry name" value="AA_permease_C"/>
    <property type="match status" value="1"/>
</dbReference>
<dbReference type="OrthoDB" id="3900342at2759"/>
<proteinExistence type="predicted"/>
<dbReference type="Gene3D" id="1.20.1740.10">
    <property type="entry name" value="Amino acid/polyamine transporter I"/>
    <property type="match status" value="1"/>
</dbReference>
<keyword evidence="10" id="KW-1185">Reference proteome</keyword>
<protein>
    <submittedName>
        <fullName evidence="9 11">Cationic amino acid transporter 4</fullName>
    </submittedName>
</protein>
<reference evidence="11" key="2">
    <citation type="submission" date="2025-04" db="UniProtKB">
        <authorList>
            <consortium name="RefSeq"/>
        </authorList>
    </citation>
    <scope>IDENTIFICATION</scope>
</reference>
<dbReference type="InterPro" id="IPR002293">
    <property type="entry name" value="AA/rel_permease1"/>
</dbReference>
<feature type="transmembrane region" description="Helical" evidence="7">
    <location>
        <begin position="202"/>
        <end position="219"/>
    </location>
</feature>
<organism evidence="9 10">
    <name type="scientific">Papilio xuthus</name>
    <name type="common">Asian swallowtail butterfly</name>
    <dbReference type="NCBI Taxonomy" id="66420"/>
    <lineage>
        <taxon>Eukaryota</taxon>
        <taxon>Metazoa</taxon>
        <taxon>Ecdysozoa</taxon>
        <taxon>Arthropoda</taxon>
        <taxon>Hexapoda</taxon>
        <taxon>Insecta</taxon>
        <taxon>Pterygota</taxon>
        <taxon>Neoptera</taxon>
        <taxon>Endopterygota</taxon>
        <taxon>Lepidoptera</taxon>
        <taxon>Glossata</taxon>
        <taxon>Ditrysia</taxon>
        <taxon>Papilionoidea</taxon>
        <taxon>Papilionidae</taxon>
        <taxon>Papilioninae</taxon>
        <taxon>Papilio</taxon>
    </lineage>
</organism>
<reference evidence="9 10" key="1">
    <citation type="journal article" date="2015" name="Nat. Commun.">
        <title>Outbred genome sequencing and CRISPR/Cas9 gene editing in butterflies.</title>
        <authorList>
            <person name="Li X."/>
            <person name="Fan D."/>
            <person name="Zhang W."/>
            <person name="Liu G."/>
            <person name="Zhang L."/>
            <person name="Zhao L."/>
            <person name="Fang X."/>
            <person name="Chen L."/>
            <person name="Dong Y."/>
            <person name="Chen Y."/>
            <person name="Ding Y."/>
            <person name="Zhao R."/>
            <person name="Feng M."/>
            <person name="Zhu Y."/>
            <person name="Feng Y."/>
            <person name="Jiang X."/>
            <person name="Zhu D."/>
            <person name="Xiang H."/>
            <person name="Feng X."/>
            <person name="Li S."/>
            <person name="Wang J."/>
            <person name="Zhang G."/>
            <person name="Kronforst M.R."/>
            <person name="Wang W."/>
        </authorList>
    </citation>
    <scope>NUCLEOTIDE SEQUENCE [LARGE SCALE GENOMIC DNA]</scope>
    <source>
        <strain evidence="9">Ya'a_city_454_Px</strain>
        <tissue evidence="9">Whole body</tissue>
    </source>
</reference>
<dbReference type="KEGG" id="pxu:106116062"/>
<feature type="transmembrane region" description="Helical" evidence="7">
    <location>
        <begin position="549"/>
        <end position="568"/>
    </location>
</feature>
<feature type="transmembrane region" description="Helical" evidence="7">
    <location>
        <begin position="487"/>
        <end position="508"/>
    </location>
</feature>
<evidence type="ECO:0000256" key="3">
    <source>
        <dbReference type="ARBA" id="ARBA00022692"/>
    </source>
</evidence>
<keyword evidence="3 7" id="KW-0812">Transmembrane</keyword>
<feature type="transmembrane region" description="Helical" evidence="7">
    <location>
        <begin position="173"/>
        <end position="190"/>
    </location>
</feature>
<dbReference type="AlphaFoldDB" id="A0A194PM86"/>
<feature type="compositionally biased region" description="Polar residues" evidence="6">
    <location>
        <begin position="443"/>
        <end position="457"/>
    </location>
</feature>
<feature type="transmembrane region" description="Helical" evidence="7">
    <location>
        <begin position="231"/>
        <end position="251"/>
    </location>
</feature>
<feature type="transmembrane region" description="Helical" evidence="7">
    <location>
        <begin position="44"/>
        <end position="65"/>
    </location>
</feature>
<accession>A0A194PM86</accession>
<evidence type="ECO:0000256" key="1">
    <source>
        <dbReference type="ARBA" id="ARBA00004141"/>
    </source>
</evidence>
<evidence type="ECO:0000313" key="10">
    <source>
        <dbReference type="Proteomes" id="UP000053268"/>
    </source>
</evidence>
<feature type="transmembrane region" description="Helical" evidence="7">
    <location>
        <begin position="514"/>
        <end position="537"/>
    </location>
</feature>
<dbReference type="InterPro" id="IPR029485">
    <property type="entry name" value="CAT_C"/>
</dbReference>
<dbReference type="EMBL" id="KQ459599">
    <property type="protein sequence ID" value="KPI94437.1"/>
    <property type="molecule type" value="Genomic_DNA"/>
</dbReference>
<feature type="region of interest" description="Disordered" evidence="6">
    <location>
        <begin position="638"/>
        <end position="660"/>
    </location>
</feature>
<comment type="subcellular location">
    <subcellularLocation>
        <location evidence="1">Membrane</location>
        <topology evidence="1">Multi-pass membrane protein</topology>
    </subcellularLocation>
</comment>
<evidence type="ECO:0000256" key="2">
    <source>
        <dbReference type="ARBA" id="ARBA00022448"/>
    </source>
</evidence>
<evidence type="ECO:0000256" key="5">
    <source>
        <dbReference type="ARBA" id="ARBA00023136"/>
    </source>
</evidence>
<feature type="domain" description="Cationic amino acid transporter C-terminal" evidence="8">
    <location>
        <begin position="547"/>
        <end position="597"/>
    </location>
</feature>
<gene>
    <name evidence="11" type="primary">LOC106116062</name>
    <name evidence="9" type="ORF">RR46_04505</name>
</gene>